<evidence type="ECO:0000313" key="2">
    <source>
        <dbReference type="EMBL" id="KEZ47896.1"/>
    </source>
</evidence>
<sequence length="102" mass="11675">MIECNEEQVSRLADKEKAILYLYTPFCGTCQLAKKMMTVVEAMLPALEINMANLNYLPKQASVWEIESVPCLLIFENGRVISKTYAFHSVEHLYHILKKHAA</sequence>
<reference evidence="2 3" key="1">
    <citation type="journal article" date="2005" name="Int. J. Syst. Evol. Microbiol.">
        <title>Bacillus cibi sp. nov., isolated from jeotgal, a traditional Korean fermented seafood.</title>
        <authorList>
            <person name="Yoon J.H."/>
            <person name="Lee C.H."/>
            <person name="Oh T.K."/>
        </authorList>
    </citation>
    <scope>NUCLEOTIDE SEQUENCE [LARGE SCALE GENOMIC DNA]</scope>
    <source>
        <strain evidence="2 3">DSM 16189</strain>
    </source>
</reference>
<evidence type="ECO:0000259" key="1">
    <source>
        <dbReference type="Pfam" id="PF00085"/>
    </source>
</evidence>
<dbReference type="EMBL" id="JNVC02000015">
    <property type="protein sequence ID" value="KEZ47896.1"/>
    <property type="molecule type" value="Genomic_DNA"/>
</dbReference>
<dbReference type="InterPro" id="IPR036249">
    <property type="entry name" value="Thioredoxin-like_sf"/>
</dbReference>
<dbReference type="Pfam" id="PF00085">
    <property type="entry name" value="Thioredoxin"/>
    <property type="match status" value="1"/>
</dbReference>
<protein>
    <submittedName>
        <fullName evidence="2">Thioredoxin</fullName>
    </submittedName>
</protein>
<dbReference type="SUPFAM" id="SSF52833">
    <property type="entry name" value="Thioredoxin-like"/>
    <property type="match status" value="1"/>
</dbReference>
<gene>
    <name evidence="2" type="ORF">GS18_0218090</name>
</gene>
<dbReference type="InterPro" id="IPR013766">
    <property type="entry name" value="Thioredoxin_domain"/>
</dbReference>
<comment type="caution">
    <text evidence="2">The sequence shown here is derived from an EMBL/GenBank/DDBJ whole genome shotgun (WGS) entry which is preliminary data.</text>
</comment>
<keyword evidence="3" id="KW-1185">Reference proteome</keyword>
<accession>A0A084GKN4</accession>
<dbReference type="Gene3D" id="3.40.30.10">
    <property type="entry name" value="Glutaredoxin"/>
    <property type="match status" value="1"/>
</dbReference>
<dbReference type="OrthoDB" id="5784238at2"/>
<evidence type="ECO:0000313" key="3">
    <source>
        <dbReference type="Proteomes" id="UP000028549"/>
    </source>
</evidence>
<feature type="domain" description="Thioredoxin" evidence="1">
    <location>
        <begin position="11"/>
        <end position="98"/>
    </location>
</feature>
<dbReference type="RefSeq" id="WP_029566669.1">
    <property type="nucleotide sequence ID" value="NZ_JNVC02000015.1"/>
</dbReference>
<dbReference type="Proteomes" id="UP000028549">
    <property type="component" value="Unassembled WGS sequence"/>
</dbReference>
<organism evidence="2 3">
    <name type="scientific">Metabacillus indicus</name>
    <name type="common">Bacillus indicus</name>
    <dbReference type="NCBI Taxonomy" id="246786"/>
    <lineage>
        <taxon>Bacteria</taxon>
        <taxon>Bacillati</taxon>
        <taxon>Bacillota</taxon>
        <taxon>Bacilli</taxon>
        <taxon>Bacillales</taxon>
        <taxon>Bacillaceae</taxon>
        <taxon>Metabacillus</taxon>
    </lineage>
</organism>
<proteinExistence type="predicted"/>
<dbReference type="CDD" id="cd02947">
    <property type="entry name" value="TRX_family"/>
    <property type="match status" value="1"/>
</dbReference>
<dbReference type="AlphaFoldDB" id="A0A084GKN4"/>
<dbReference type="STRING" id="246786.GS18_0218090"/>
<name>A0A084GKN4_METID</name>